<dbReference type="InterPro" id="IPR003609">
    <property type="entry name" value="Pan_app"/>
</dbReference>
<dbReference type="Proteomes" id="UP000749559">
    <property type="component" value="Unassembled WGS sequence"/>
</dbReference>
<dbReference type="InterPro" id="IPR000421">
    <property type="entry name" value="FA58C"/>
</dbReference>
<protein>
    <submittedName>
        <fullName evidence="1">Uncharacterized protein</fullName>
    </submittedName>
</protein>
<proteinExistence type="predicted"/>
<dbReference type="Pfam" id="PF00024">
    <property type="entry name" value="PAN_1"/>
    <property type="match status" value="1"/>
</dbReference>
<organism evidence="1 2">
    <name type="scientific">Owenia fusiformis</name>
    <name type="common">Polychaete worm</name>
    <dbReference type="NCBI Taxonomy" id="6347"/>
    <lineage>
        <taxon>Eukaryota</taxon>
        <taxon>Metazoa</taxon>
        <taxon>Spiralia</taxon>
        <taxon>Lophotrochozoa</taxon>
        <taxon>Annelida</taxon>
        <taxon>Polychaeta</taxon>
        <taxon>Sedentaria</taxon>
        <taxon>Canalipalpata</taxon>
        <taxon>Sabellida</taxon>
        <taxon>Oweniida</taxon>
        <taxon>Oweniidae</taxon>
        <taxon>Owenia</taxon>
    </lineage>
</organism>
<dbReference type="Pfam" id="PF00754">
    <property type="entry name" value="F5_F8_type_C"/>
    <property type="match status" value="1"/>
</dbReference>
<dbReference type="InterPro" id="IPR008979">
    <property type="entry name" value="Galactose-bd-like_sf"/>
</dbReference>
<gene>
    <name evidence="1" type="ORF">OFUS_LOCUS15305</name>
</gene>
<dbReference type="SUPFAM" id="SSF49785">
    <property type="entry name" value="Galactose-binding domain-like"/>
    <property type="match status" value="1"/>
</dbReference>
<accession>A0A8J1TRY5</accession>
<dbReference type="Gene3D" id="2.60.120.260">
    <property type="entry name" value="Galactose-binding domain-like"/>
    <property type="match status" value="1"/>
</dbReference>
<dbReference type="EMBL" id="CAIIXF020000007">
    <property type="protein sequence ID" value="CAH1790044.1"/>
    <property type="molecule type" value="Genomic_DNA"/>
</dbReference>
<sequence>MSQITHGIWLACMGLYLAYTTGSANAIGYTYQYDHYIKNALKMDDVDGYPVSTWVASEMVKFRKLCRNWCSNRVDCTSVDFDEGNGDCWYQLGPIDYAGKWGGNKWDTGGGNYHMRKIEACDSNTALTFDNLDDSAFESSSVQDNNMMSFGAQLSRLSSFTGWFADPSQIGYAWIQVTFPEIRIVASVTTQEALTPCDDSCQVGDSRAKSVNVLYRSSRNDEWTAYKLYGSSVPEILNTDSNSPIEKGIQIPFKARQVRLVILDSSHTPATRWDLSTCVDTDRSTTAAYQKLGTDSIGSLAPLKIVNVRSLLECHVACREVNCMAFNYQYHSPPLQNRHECQLLMTASGPLISSNGYVYYERV</sequence>
<reference evidence="1" key="1">
    <citation type="submission" date="2022-03" db="EMBL/GenBank/DDBJ databases">
        <authorList>
            <person name="Martin C."/>
        </authorList>
    </citation>
    <scope>NUCLEOTIDE SEQUENCE</scope>
</reference>
<name>A0A8J1TRY5_OWEFU</name>
<dbReference type="AlphaFoldDB" id="A0A8J1TRY5"/>
<comment type="caution">
    <text evidence="1">The sequence shown here is derived from an EMBL/GenBank/DDBJ whole genome shotgun (WGS) entry which is preliminary data.</text>
</comment>
<dbReference type="PROSITE" id="PS50022">
    <property type="entry name" value="FA58C_3"/>
    <property type="match status" value="1"/>
</dbReference>
<evidence type="ECO:0000313" key="2">
    <source>
        <dbReference type="Proteomes" id="UP000749559"/>
    </source>
</evidence>
<dbReference type="Gene3D" id="3.50.4.10">
    <property type="entry name" value="Hepatocyte Growth Factor"/>
    <property type="match status" value="1"/>
</dbReference>
<keyword evidence="2" id="KW-1185">Reference proteome</keyword>
<evidence type="ECO:0000313" key="1">
    <source>
        <dbReference type="EMBL" id="CAH1790044.1"/>
    </source>
</evidence>
<dbReference type="PROSITE" id="PS50948">
    <property type="entry name" value="PAN"/>
    <property type="match status" value="1"/>
</dbReference>